<evidence type="ECO:0000313" key="4">
    <source>
        <dbReference type="Proteomes" id="UP001498398"/>
    </source>
</evidence>
<protein>
    <submittedName>
        <fullName evidence="3">Uncharacterized protein</fullName>
    </submittedName>
</protein>
<dbReference type="Gene3D" id="1.20.1170.10">
    <property type="match status" value="1"/>
</dbReference>
<evidence type="ECO:0000256" key="2">
    <source>
        <dbReference type="SAM" id="MobiDB-lite"/>
    </source>
</evidence>
<dbReference type="EMBL" id="JBANRG010000051">
    <property type="protein sequence ID" value="KAK7444272.1"/>
    <property type="molecule type" value="Genomic_DNA"/>
</dbReference>
<reference evidence="3 4" key="1">
    <citation type="submission" date="2024-01" db="EMBL/GenBank/DDBJ databases">
        <title>A draft genome for the cacao thread blight pathogen Marasmiellus scandens.</title>
        <authorList>
            <person name="Baruah I.K."/>
            <person name="Leung J."/>
            <person name="Bukari Y."/>
            <person name="Amoako-Attah I."/>
            <person name="Meinhardt L.W."/>
            <person name="Bailey B.A."/>
            <person name="Cohen S.P."/>
        </authorList>
    </citation>
    <scope>NUCLEOTIDE SEQUENCE [LARGE SCALE GENOMIC DNA]</scope>
    <source>
        <strain evidence="3 4">GH-19</strain>
    </source>
</reference>
<name>A0ABR1IXU9_9AGAR</name>
<accession>A0ABR1IXU9</accession>
<dbReference type="Proteomes" id="UP001498398">
    <property type="component" value="Unassembled WGS sequence"/>
</dbReference>
<evidence type="ECO:0000313" key="3">
    <source>
        <dbReference type="EMBL" id="KAK7444272.1"/>
    </source>
</evidence>
<keyword evidence="4" id="KW-1185">Reference proteome</keyword>
<proteinExistence type="predicted"/>
<evidence type="ECO:0000256" key="1">
    <source>
        <dbReference type="SAM" id="Coils"/>
    </source>
</evidence>
<comment type="caution">
    <text evidence="3">The sequence shown here is derived from an EMBL/GenBank/DDBJ whole genome shotgun (WGS) entry which is preliminary data.</text>
</comment>
<feature type="coiled-coil region" evidence="1">
    <location>
        <begin position="44"/>
        <end position="88"/>
    </location>
</feature>
<feature type="region of interest" description="Disordered" evidence="2">
    <location>
        <begin position="1"/>
        <end position="37"/>
    </location>
</feature>
<sequence>MPSPKQNTESPTDGSETPRLSPQTQNQPEQSQVQATVTSMSDALDKLETSFGELNEEASQVENLGPTSQEIESQLRQLRQDVDKHGQEQHVQLESVKKWIREDARDDIISQLTPDIKSNIQAEIVRKVKEEVDLQFKDHVPISLEQQLEETEKQLQEVKISFENSEARRINNTLDMGLIQDEPLLPILKSDGKESDLYPADLISLLCYDSETMKRLLTDYDLPVDDVLQVNFNRFMAHIGIKHQLLSPAVQGMQPPPSPPPPTAAAK</sequence>
<gene>
    <name evidence="3" type="ORF">VKT23_015282</name>
</gene>
<keyword evidence="1" id="KW-0175">Coiled coil</keyword>
<organism evidence="3 4">
    <name type="scientific">Marasmiellus scandens</name>
    <dbReference type="NCBI Taxonomy" id="2682957"/>
    <lineage>
        <taxon>Eukaryota</taxon>
        <taxon>Fungi</taxon>
        <taxon>Dikarya</taxon>
        <taxon>Basidiomycota</taxon>
        <taxon>Agaricomycotina</taxon>
        <taxon>Agaricomycetes</taxon>
        <taxon>Agaricomycetidae</taxon>
        <taxon>Agaricales</taxon>
        <taxon>Marasmiineae</taxon>
        <taxon>Omphalotaceae</taxon>
        <taxon>Marasmiellus</taxon>
    </lineage>
</organism>